<gene>
    <name evidence="12" type="ORF">C7383_101262</name>
</gene>
<feature type="binding site" evidence="11">
    <location>
        <begin position="80"/>
        <end position="81"/>
    </location>
    <ligand>
        <name>beta-D-galactose</name>
        <dbReference type="ChEBI" id="CHEBI:27667"/>
    </ligand>
</feature>
<dbReference type="AlphaFoldDB" id="A0AB73T9V9"/>
<keyword evidence="6 8" id="KW-0413">Isomerase</keyword>
<evidence type="ECO:0000256" key="1">
    <source>
        <dbReference type="ARBA" id="ARBA00001614"/>
    </source>
</evidence>
<evidence type="ECO:0000256" key="2">
    <source>
        <dbReference type="ARBA" id="ARBA00005028"/>
    </source>
</evidence>
<dbReference type="Pfam" id="PF01263">
    <property type="entry name" value="Aldose_epim"/>
    <property type="match status" value="1"/>
</dbReference>
<dbReference type="EC" id="5.1.3.3" evidence="4 8"/>
<dbReference type="InterPro" id="IPR008183">
    <property type="entry name" value="Aldose_1/G6P_1-epimerase"/>
</dbReference>
<evidence type="ECO:0000256" key="6">
    <source>
        <dbReference type="ARBA" id="ARBA00023235"/>
    </source>
</evidence>
<dbReference type="PROSITE" id="PS00545">
    <property type="entry name" value="ALDOSE_1_EPIMERASE"/>
    <property type="match status" value="1"/>
</dbReference>
<feature type="binding site" evidence="10">
    <location>
        <position position="250"/>
    </location>
    <ligand>
        <name>beta-D-galactose</name>
        <dbReference type="ChEBI" id="CHEBI:27667"/>
    </ligand>
</feature>
<dbReference type="GO" id="GO:0033499">
    <property type="term" value="P:galactose catabolic process via UDP-galactose, Leloir pathway"/>
    <property type="evidence" value="ECO:0007669"/>
    <property type="project" value="TreeGrafter"/>
</dbReference>
<evidence type="ECO:0000256" key="10">
    <source>
        <dbReference type="PIRSR" id="PIRSR005096-2"/>
    </source>
</evidence>
<dbReference type="CDD" id="cd09019">
    <property type="entry name" value="galactose_mutarotase_like"/>
    <property type="match status" value="1"/>
</dbReference>
<dbReference type="InterPro" id="IPR011013">
    <property type="entry name" value="Gal_mutarotase_sf_dom"/>
</dbReference>
<proteinExistence type="inferred from homology"/>
<dbReference type="InterPro" id="IPR047215">
    <property type="entry name" value="Galactose_mutarotase-like"/>
</dbReference>
<dbReference type="PANTHER" id="PTHR10091:SF0">
    <property type="entry name" value="GALACTOSE MUTAROTASE"/>
    <property type="match status" value="1"/>
</dbReference>
<evidence type="ECO:0000313" key="13">
    <source>
        <dbReference type="Proteomes" id="UP000245412"/>
    </source>
</evidence>
<evidence type="ECO:0000313" key="12">
    <source>
        <dbReference type="EMBL" id="PWJ78889.1"/>
    </source>
</evidence>
<dbReference type="Gene3D" id="2.70.98.10">
    <property type="match status" value="1"/>
</dbReference>
<feature type="binding site" evidence="11">
    <location>
        <begin position="178"/>
        <end position="180"/>
    </location>
    <ligand>
        <name>beta-D-galactose</name>
        <dbReference type="ChEBI" id="CHEBI:27667"/>
    </ligand>
</feature>
<keyword evidence="13" id="KW-1185">Reference proteome</keyword>
<dbReference type="PIRSF" id="PIRSF005096">
    <property type="entry name" value="GALM"/>
    <property type="match status" value="1"/>
</dbReference>
<dbReference type="GO" id="GO:0030246">
    <property type="term" value="F:carbohydrate binding"/>
    <property type="evidence" value="ECO:0007669"/>
    <property type="project" value="InterPro"/>
</dbReference>
<dbReference type="GO" id="GO:0006006">
    <property type="term" value="P:glucose metabolic process"/>
    <property type="evidence" value="ECO:0007669"/>
    <property type="project" value="TreeGrafter"/>
</dbReference>
<feature type="active site" description="Proton donor" evidence="9">
    <location>
        <position position="178"/>
    </location>
</feature>
<dbReference type="SUPFAM" id="SSF74650">
    <property type="entry name" value="Galactose mutarotase-like"/>
    <property type="match status" value="1"/>
</dbReference>
<sequence>MGINKNDFGMTRDGKEAFIYTLANKNGMSAEVTDYGATLVAVSTPDKNGRLDDVLLGYEDVTDYIENGGYLGATVGRNCNRVKGAQVSINGQVFELDKNENGNDLHSGFHGYDSFIWDAQIIQEENAVMFSRMSPDGEQGFPGNFKVSVKYTLTEENELKIQYSGKCDQDTIANMTNHSYFNLAGQDAGEITGHILQLEADAYLPVDEESIPTGEIREVAGTPFDFREPKAIGRDMGADDEQLRLAHGYDHNFLLRGGCMEVRKIAEVMEPESGRTMEVYTDCPGIQLYTGNFLENTQIGKEGVVYGPHHGFCMETQFYPDTPHHDEFPSSILKAGEEYSSITIYKFGIRV</sequence>
<dbReference type="GO" id="GO:0004034">
    <property type="term" value="F:aldose 1-epimerase activity"/>
    <property type="evidence" value="ECO:0007669"/>
    <property type="project" value="UniProtKB-EC"/>
</dbReference>
<dbReference type="RefSeq" id="WP_109624333.1">
    <property type="nucleotide sequence ID" value="NZ_JANKBI010000001.1"/>
</dbReference>
<dbReference type="InterPro" id="IPR015443">
    <property type="entry name" value="Aldose_1-epimerase"/>
</dbReference>
<evidence type="ECO:0000256" key="4">
    <source>
        <dbReference type="ARBA" id="ARBA00013185"/>
    </source>
</evidence>
<evidence type="ECO:0000256" key="3">
    <source>
        <dbReference type="ARBA" id="ARBA00006206"/>
    </source>
</evidence>
<evidence type="ECO:0000256" key="11">
    <source>
        <dbReference type="PIRSR" id="PIRSR005096-3"/>
    </source>
</evidence>
<comment type="similarity">
    <text evidence="3 8">Belongs to the aldose epimerase family.</text>
</comment>
<evidence type="ECO:0000256" key="7">
    <source>
        <dbReference type="ARBA" id="ARBA00023277"/>
    </source>
</evidence>
<comment type="pathway">
    <text evidence="2 8">Carbohydrate metabolism; hexose metabolism.</text>
</comment>
<dbReference type="NCBIfam" id="NF008277">
    <property type="entry name" value="PRK11055.1"/>
    <property type="match status" value="1"/>
</dbReference>
<comment type="catalytic activity">
    <reaction evidence="1 8">
        <text>alpha-D-glucose = beta-D-glucose</text>
        <dbReference type="Rhea" id="RHEA:10264"/>
        <dbReference type="ChEBI" id="CHEBI:15903"/>
        <dbReference type="ChEBI" id="CHEBI:17925"/>
        <dbReference type="EC" id="5.1.3.3"/>
    </reaction>
</comment>
<comment type="caution">
    <text evidence="12">The sequence shown here is derived from an EMBL/GenBank/DDBJ whole genome shotgun (WGS) entry which is preliminary data.</text>
</comment>
<dbReference type="EMBL" id="QGGY01000001">
    <property type="protein sequence ID" value="PWJ78889.1"/>
    <property type="molecule type" value="Genomic_DNA"/>
</dbReference>
<evidence type="ECO:0000256" key="5">
    <source>
        <dbReference type="ARBA" id="ARBA00014165"/>
    </source>
</evidence>
<keyword evidence="7 8" id="KW-0119">Carbohydrate metabolism</keyword>
<evidence type="ECO:0000256" key="8">
    <source>
        <dbReference type="PIRNR" id="PIRNR005096"/>
    </source>
</evidence>
<dbReference type="InterPro" id="IPR018052">
    <property type="entry name" value="Ald1_epimerase_CS"/>
</dbReference>
<evidence type="ECO:0000256" key="9">
    <source>
        <dbReference type="PIRSR" id="PIRSR005096-1"/>
    </source>
</evidence>
<feature type="active site" description="Proton acceptor" evidence="9">
    <location>
        <position position="315"/>
    </location>
</feature>
<name>A0AB73T9V9_9FIRM</name>
<accession>A0AB73T9V9</accession>
<dbReference type="Proteomes" id="UP000245412">
    <property type="component" value="Unassembled WGS sequence"/>
</dbReference>
<organism evidence="12 13">
    <name type="scientific">Murimonas intestini</name>
    <dbReference type="NCBI Taxonomy" id="1337051"/>
    <lineage>
        <taxon>Bacteria</taxon>
        <taxon>Bacillati</taxon>
        <taxon>Bacillota</taxon>
        <taxon>Clostridia</taxon>
        <taxon>Lachnospirales</taxon>
        <taxon>Lachnospiraceae</taxon>
        <taxon>Murimonas</taxon>
    </lineage>
</organism>
<dbReference type="InterPro" id="IPR014718">
    <property type="entry name" value="GH-type_carb-bd"/>
</dbReference>
<reference evidence="12 13" key="1">
    <citation type="submission" date="2018-05" db="EMBL/GenBank/DDBJ databases">
        <authorList>
            <person name="Goeker M."/>
            <person name="Huntemann M."/>
            <person name="Clum A."/>
            <person name="Pillay M."/>
            <person name="Palaniappan K."/>
            <person name="Varghese N."/>
            <person name="Mikhailova N."/>
            <person name="Stamatis D."/>
            <person name="Reddy T."/>
            <person name="Daum C."/>
            <person name="Shapiro N."/>
            <person name="Ivanova N."/>
            <person name="Kyrpides N."/>
            <person name="Woyke T."/>
        </authorList>
    </citation>
    <scope>NUCLEOTIDE SEQUENCE [LARGE SCALE GENOMIC DNA]</scope>
    <source>
        <strain evidence="12 13">DSM 26524</strain>
    </source>
</reference>
<protein>
    <recommendedName>
        <fullName evidence="5 8">Aldose 1-epimerase</fullName>
        <ecNumber evidence="4 8">5.1.3.3</ecNumber>
    </recommendedName>
</protein>
<dbReference type="PANTHER" id="PTHR10091">
    <property type="entry name" value="ALDOSE-1-EPIMERASE"/>
    <property type="match status" value="1"/>
</dbReference>